<gene>
    <name evidence="2" type="ORF">P7K49_028339</name>
</gene>
<dbReference type="EMBL" id="JASSZA010000014">
    <property type="protein sequence ID" value="KAK2094601.1"/>
    <property type="molecule type" value="Genomic_DNA"/>
</dbReference>
<accession>A0ABQ9UC24</accession>
<evidence type="ECO:0000259" key="1">
    <source>
        <dbReference type="Pfam" id="PF00620"/>
    </source>
</evidence>
<dbReference type="Proteomes" id="UP001266305">
    <property type="component" value="Unassembled WGS sequence"/>
</dbReference>
<evidence type="ECO:0000313" key="2">
    <source>
        <dbReference type="EMBL" id="KAK2094601.1"/>
    </source>
</evidence>
<protein>
    <recommendedName>
        <fullName evidence="1">Rho-GAP domain-containing protein</fullName>
    </recommendedName>
</protein>
<dbReference type="Gene3D" id="1.10.555.10">
    <property type="entry name" value="Rho GTPase activation protein"/>
    <property type="match status" value="1"/>
</dbReference>
<feature type="domain" description="Rho-GAP" evidence="1">
    <location>
        <begin position="56"/>
        <end position="99"/>
    </location>
</feature>
<dbReference type="Pfam" id="PF00620">
    <property type="entry name" value="RhoGAP"/>
    <property type="match status" value="1"/>
</dbReference>
<dbReference type="InterPro" id="IPR000198">
    <property type="entry name" value="RhoGAP_dom"/>
</dbReference>
<dbReference type="InterPro" id="IPR008936">
    <property type="entry name" value="Rho_GTPase_activation_prot"/>
</dbReference>
<name>A0ABQ9UC24_SAGOE</name>
<proteinExistence type="predicted"/>
<reference evidence="2 3" key="1">
    <citation type="submission" date="2023-05" db="EMBL/GenBank/DDBJ databases">
        <title>B98-5 Cell Line De Novo Hybrid Assembly: An Optical Mapping Approach.</title>
        <authorList>
            <person name="Kananen K."/>
            <person name="Auerbach J.A."/>
            <person name="Kautto E."/>
            <person name="Blachly J.S."/>
        </authorList>
    </citation>
    <scope>NUCLEOTIDE SEQUENCE [LARGE SCALE GENOMIC DNA]</scope>
    <source>
        <strain evidence="2">B95-8</strain>
        <tissue evidence="2">Cell line</tissue>
    </source>
</reference>
<evidence type="ECO:0000313" key="3">
    <source>
        <dbReference type="Proteomes" id="UP001266305"/>
    </source>
</evidence>
<dbReference type="SUPFAM" id="SSF48350">
    <property type="entry name" value="GTPase activation domain, GAP"/>
    <property type="match status" value="1"/>
</dbReference>
<keyword evidence="3" id="KW-1185">Reference proteome</keyword>
<organism evidence="2 3">
    <name type="scientific">Saguinus oedipus</name>
    <name type="common">Cotton-top tamarin</name>
    <name type="synonym">Oedipomidas oedipus</name>
    <dbReference type="NCBI Taxonomy" id="9490"/>
    <lineage>
        <taxon>Eukaryota</taxon>
        <taxon>Metazoa</taxon>
        <taxon>Chordata</taxon>
        <taxon>Craniata</taxon>
        <taxon>Vertebrata</taxon>
        <taxon>Euteleostomi</taxon>
        <taxon>Mammalia</taxon>
        <taxon>Eutheria</taxon>
        <taxon>Euarchontoglires</taxon>
        <taxon>Primates</taxon>
        <taxon>Haplorrhini</taxon>
        <taxon>Platyrrhini</taxon>
        <taxon>Cebidae</taxon>
        <taxon>Callitrichinae</taxon>
        <taxon>Saguinus</taxon>
    </lineage>
</organism>
<sequence>MHSSWEEEDELLKAREGHAQWPGWQGRCFSQGRDGRRPTWDPQGRCSTSMFFPDNRDVSMMLSEMDIHAIADTLMLCFGELPEPLFTDKFYPTWMRASVLLTPVGRKKGFRWLIPHTGALHRVLTGAQCCESEDDDEPGLFRNTCPGCSMSPTQERSPGRCDHEK</sequence>
<comment type="caution">
    <text evidence="2">The sequence shown here is derived from an EMBL/GenBank/DDBJ whole genome shotgun (WGS) entry which is preliminary data.</text>
</comment>